<evidence type="ECO:0000256" key="2">
    <source>
        <dbReference type="ARBA" id="ARBA00022741"/>
    </source>
</evidence>
<evidence type="ECO:0000259" key="4">
    <source>
        <dbReference type="PROSITE" id="PS50893"/>
    </source>
</evidence>
<dbReference type="EMBL" id="JAWJBA010000009">
    <property type="protein sequence ID" value="MDV2686441.1"/>
    <property type="molecule type" value="Genomic_DNA"/>
</dbReference>
<dbReference type="CDD" id="cd03230">
    <property type="entry name" value="ABC_DR_subfamily_A"/>
    <property type="match status" value="1"/>
</dbReference>
<dbReference type="PANTHER" id="PTHR42939">
    <property type="entry name" value="ABC TRANSPORTER ATP-BINDING PROTEIN ALBC-RELATED"/>
    <property type="match status" value="1"/>
</dbReference>
<dbReference type="SMART" id="SM00382">
    <property type="entry name" value="AAA"/>
    <property type="match status" value="1"/>
</dbReference>
<reference evidence="5 6" key="1">
    <citation type="submission" date="2023-10" db="EMBL/GenBank/DDBJ databases">
        <title>Screening of Alkalihalobacillus lindianensis BZ-TG-R113 and Its Alleviation of Salt Stress on Rapeseed Growth.</title>
        <authorList>
            <person name="Zhao B."/>
            <person name="Guo T."/>
        </authorList>
    </citation>
    <scope>NUCLEOTIDE SEQUENCE [LARGE SCALE GENOMIC DNA]</scope>
    <source>
        <strain evidence="5 6">BZ-TG-R113</strain>
    </source>
</reference>
<dbReference type="Proteomes" id="UP001287282">
    <property type="component" value="Unassembled WGS sequence"/>
</dbReference>
<dbReference type="InterPro" id="IPR003593">
    <property type="entry name" value="AAA+_ATPase"/>
</dbReference>
<dbReference type="Gene3D" id="3.40.50.300">
    <property type="entry name" value="P-loop containing nucleotide triphosphate hydrolases"/>
    <property type="match status" value="1"/>
</dbReference>
<dbReference type="Pfam" id="PF00005">
    <property type="entry name" value="ABC_tran"/>
    <property type="match status" value="1"/>
</dbReference>
<organism evidence="5 6">
    <name type="scientific">Alkalihalophilus lindianensis</name>
    <dbReference type="NCBI Taxonomy" id="1630542"/>
    <lineage>
        <taxon>Bacteria</taxon>
        <taxon>Bacillati</taxon>
        <taxon>Bacillota</taxon>
        <taxon>Bacilli</taxon>
        <taxon>Bacillales</taxon>
        <taxon>Bacillaceae</taxon>
        <taxon>Alkalihalophilus</taxon>
    </lineage>
</organism>
<dbReference type="PROSITE" id="PS50893">
    <property type="entry name" value="ABC_TRANSPORTER_2"/>
    <property type="match status" value="1"/>
</dbReference>
<evidence type="ECO:0000256" key="3">
    <source>
        <dbReference type="ARBA" id="ARBA00022840"/>
    </source>
</evidence>
<dbReference type="InterPro" id="IPR003439">
    <property type="entry name" value="ABC_transporter-like_ATP-bd"/>
</dbReference>
<keyword evidence="2" id="KW-0547">Nucleotide-binding</keyword>
<dbReference type="RefSeq" id="WP_317123602.1">
    <property type="nucleotide sequence ID" value="NZ_JAWJBA010000009.1"/>
</dbReference>
<name>A0ABU3XEX0_9BACI</name>
<evidence type="ECO:0000313" key="6">
    <source>
        <dbReference type="Proteomes" id="UP001287282"/>
    </source>
</evidence>
<sequence length="297" mass="33963">MNFDVEVTNVSMNYKDFEVLKDLSFSLEQGLIYGLIGRNGAGKTTLLSLLSSFMEPSSGTIKIGGEDPFENRKIMANVSYIYETDYSYEYEKVKDYFDFSERYRPNFDRQYAMELATRFKLPLDKPIHKFSNGMQSALNVTLGLASRSMVTIFDEAYLSMDSPTREVFYKEVLEEQARYPRIMILSTHLVSEMEYLFDHVLVLDSGYLLIDEPYDKIISRGASITGDSSQVDEFVKGKNQLSTQQLGGTKSVMTYGEISESEYNLAEKLDLEIGPVSLHELFIHLTNKEEGDHESKR</sequence>
<keyword evidence="3 5" id="KW-0067">ATP-binding</keyword>
<proteinExistence type="predicted"/>
<evidence type="ECO:0000313" key="5">
    <source>
        <dbReference type="EMBL" id="MDV2686441.1"/>
    </source>
</evidence>
<gene>
    <name evidence="5" type="ORF">RYX56_18900</name>
</gene>
<dbReference type="GO" id="GO:0005524">
    <property type="term" value="F:ATP binding"/>
    <property type="evidence" value="ECO:0007669"/>
    <property type="project" value="UniProtKB-KW"/>
</dbReference>
<dbReference type="SUPFAM" id="SSF52540">
    <property type="entry name" value="P-loop containing nucleoside triphosphate hydrolases"/>
    <property type="match status" value="1"/>
</dbReference>
<keyword evidence="6" id="KW-1185">Reference proteome</keyword>
<feature type="domain" description="ABC transporter" evidence="4">
    <location>
        <begin position="5"/>
        <end position="230"/>
    </location>
</feature>
<accession>A0ABU3XEX0</accession>
<comment type="caution">
    <text evidence="5">The sequence shown here is derived from an EMBL/GenBank/DDBJ whole genome shotgun (WGS) entry which is preliminary data.</text>
</comment>
<dbReference type="InterPro" id="IPR027417">
    <property type="entry name" value="P-loop_NTPase"/>
</dbReference>
<dbReference type="PANTHER" id="PTHR42939:SF1">
    <property type="entry name" value="ABC TRANSPORTER ATP-BINDING PROTEIN ALBC-RELATED"/>
    <property type="match status" value="1"/>
</dbReference>
<keyword evidence="1" id="KW-0813">Transport</keyword>
<protein>
    <submittedName>
        <fullName evidence="5">ABC transporter ATP-binding protein</fullName>
    </submittedName>
</protein>
<dbReference type="InterPro" id="IPR051782">
    <property type="entry name" value="ABC_Transporter_VariousFunc"/>
</dbReference>
<evidence type="ECO:0000256" key="1">
    <source>
        <dbReference type="ARBA" id="ARBA00022448"/>
    </source>
</evidence>